<reference evidence="4" key="1">
    <citation type="submission" date="2022-10" db="EMBL/GenBank/DDBJ databases">
        <title>The complete genomes of actinobacterial strains from the NBC collection.</title>
        <authorList>
            <person name="Joergensen T.S."/>
            <person name="Alvarez Arevalo M."/>
            <person name="Sterndorff E.B."/>
            <person name="Faurdal D."/>
            <person name="Vuksanovic O."/>
            <person name="Mourched A.-S."/>
            <person name="Charusanti P."/>
            <person name="Shaw S."/>
            <person name="Blin K."/>
            <person name="Weber T."/>
        </authorList>
    </citation>
    <scope>NUCLEOTIDE SEQUENCE</scope>
    <source>
        <strain evidence="4">NBC_00093</strain>
    </source>
</reference>
<dbReference type="PANTHER" id="PTHR42796">
    <property type="entry name" value="FUMARYLACETOACETATE HYDROLASE DOMAIN-CONTAINING PROTEIN 2A-RELATED"/>
    <property type="match status" value="1"/>
</dbReference>
<dbReference type="GO" id="GO:0044281">
    <property type="term" value="P:small molecule metabolic process"/>
    <property type="evidence" value="ECO:0007669"/>
    <property type="project" value="UniProtKB-ARBA"/>
</dbReference>
<organism evidence="4">
    <name type="scientific">Streptomyces sp. NBC_00093</name>
    <dbReference type="NCBI Taxonomy" id="2975649"/>
    <lineage>
        <taxon>Bacteria</taxon>
        <taxon>Bacillati</taxon>
        <taxon>Actinomycetota</taxon>
        <taxon>Actinomycetes</taxon>
        <taxon>Kitasatosporales</taxon>
        <taxon>Streptomycetaceae</taxon>
        <taxon>Streptomyces</taxon>
    </lineage>
</organism>
<keyword evidence="2" id="KW-0479">Metal-binding</keyword>
<dbReference type="InterPro" id="IPR051121">
    <property type="entry name" value="FAH"/>
</dbReference>
<dbReference type="InterPro" id="IPR011234">
    <property type="entry name" value="Fumarylacetoacetase-like_C"/>
</dbReference>
<comment type="similarity">
    <text evidence="1">Belongs to the FAH family.</text>
</comment>
<evidence type="ECO:0000259" key="3">
    <source>
        <dbReference type="Pfam" id="PF01557"/>
    </source>
</evidence>
<dbReference type="SUPFAM" id="SSF56529">
    <property type="entry name" value="FAH"/>
    <property type="match status" value="1"/>
</dbReference>
<feature type="domain" description="Fumarylacetoacetase-like C-terminal" evidence="3">
    <location>
        <begin position="105"/>
        <end position="327"/>
    </location>
</feature>
<evidence type="ECO:0000256" key="1">
    <source>
        <dbReference type="ARBA" id="ARBA00010211"/>
    </source>
</evidence>
<dbReference type="AlphaFoldDB" id="A0AAU2AD85"/>
<evidence type="ECO:0000313" key="4">
    <source>
        <dbReference type="EMBL" id="WTT22679.1"/>
    </source>
</evidence>
<dbReference type="PANTHER" id="PTHR42796:SF4">
    <property type="entry name" value="FUMARYLACETOACETATE HYDROLASE DOMAIN-CONTAINING PROTEIN 2A"/>
    <property type="match status" value="1"/>
</dbReference>
<protein>
    <submittedName>
        <fullName evidence="4">Fumarylacetoacetate hydrolase family protein</fullName>
    </submittedName>
</protein>
<dbReference type="Gene3D" id="3.90.850.10">
    <property type="entry name" value="Fumarylacetoacetase-like, C-terminal domain"/>
    <property type="match status" value="1"/>
</dbReference>
<dbReference type="InterPro" id="IPR036663">
    <property type="entry name" value="Fumarylacetoacetase_C_sf"/>
</dbReference>
<dbReference type="Pfam" id="PF01557">
    <property type="entry name" value="FAA_hydrolase"/>
    <property type="match status" value="1"/>
</dbReference>
<dbReference type="EMBL" id="CP108222">
    <property type="protein sequence ID" value="WTT22679.1"/>
    <property type="molecule type" value="Genomic_DNA"/>
</dbReference>
<gene>
    <name evidence="4" type="ORF">OHA22_47655</name>
</gene>
<accession>A0AAU2AD85</accession>
<dbReference type="GO" id="GO:0016787">
    <property type="term" value="F:hydrolase activity"/>
    <property type="evidence" value="ECO:0007669"/>
    <property type="project" value="UniProtKB-KW"/>
</dbReference>
<name>A0AAU2AD85_9ACTN</name>
<evidence type="ECO:0000256" key="2">
    <source>
        <dbReference type="ARBA" id="ARBA00022723"/>
    </source>
</evidence>
<keyword evidence="4" id="KW-0378">Hydrolase</keyword>
<dbReference type="GO" id="GO:0046872">
    <property type="term" value="F:metal ion binding"/>
    <property type="evidence" value="ECO:0007669"/>
    <property type="project" value="UniProtKB-KW"/>
</dbReference>
<proteinExistence type="inferred from homology"/>
<sequence length="331" mass="34761">MKLVRIHGTGTGLVVGPAGGEVVVDIARGLDELRRRERTLVETLEPYFPQGGGSWLPLIERWQDVRDHLRVLVDVVGSGQHTPSAVQPLAAARLDPPLPDPGVRVFALGGNFPLHVSGMDGGGAMELPESVRQGAAGGVPPWGFYVIPGTVVGQDAVVTPPPGTQKLDYEAEVAVVLAGGEHEPGSDRIDVWGFTAWNDFSIRDAALGLSKTDHGPLTWSLTKNFRTGNSCGPFMVVDEPIPDDGLGIMCKVNGEVRQDGSTSGMQYSFGATAAHISEYAPLAGGDMILSGTPGGTAMEQGLDGPYLKDGDLVEVLIEGAGTLRNRVALKG</sequence>